<evidence type="ECO:0000313" key="1">
    <source>
        <dbReference type="EMBL" id="PKC00351.1"/>
    </source>
</evidence>
<comment type="caution">
    <text evidence="1">The sequence shown here is derived from an EMBL/GenBank/DDBJ whole genome shotgun (WGS) entry which is preliminary data.</text>
</comment>
<reference evidence="1 2" key="2">
    <citation type="submission" date="2017-09" db="EMBL/GenBank/DDBJ databases">
        <title>Extensive intraspecific genome diversity in a model arbuscular mycorrhizal fungus.</title>
        <authorList>
            <person name="Chen E.C."/>
            <person name="Morin E."/>
            <person name="Beaudet D."/>
            <person name="Noel J."/>
            <person name="Ndikumana S."/>
            <person name="Charron P."/>
            <person name="St-Onge C."/>
            <person name="Giorgi J."/>
            <person name="Grigoriev I.V."/>
            <person name="Roux C."/>
            <person name="Martin F.M."/>
            <person name="Corradi N."/>
        </authorList>
    </citation>
    <scope>NUCLEOTIDE SEQUENCE [LARGE SCALE GENOMIC DNA]</scope>
    <source>
        <strain evidence="1 2">A5</strain>
    </source>
</reference>
<organism evidence="1 2">
    <name type="scientific">Rhizophagus irregularis</name>
    <dbReference type="NCBI Taxonomy" id="588596"/>
    <lineage>
        <taxon>Eukaryota</taxon>
        <taxon>Fungi</taxon>
        <taxon>Fungi incertae sedis</taxon>
        <taxon>Mucoromycota</taxon>
        <taxon>Glomeromycotina</taxon>
        <taxon>Glomeromycetes</taxon>
        <taxon>Glomerales</taxon>
        <taxon>Glomeraceae</taxon>
        <taxon>Rhizophagus</taxon>
    </lineage>
</organism>
<dbReference type="Proteomes" id="UP000232722">
    <property type="component" value="Unassembled WGS sequence"/>
</dbReference>
<evidence type="ECO:0000313" key="2">
    <source>
        <dbReference type="Proteomes" id="UP000232722"/>
    </source>
</evidence>
<proteinExistence type="predicted"/>
<accession>A0A2N0P0K8</accession>
<reference evidence="1 2" key="1">
    <citation type="submission" date="2016-04" db="EMBL/GenBank/DDBJ databases">
        <title>Genome analyses suggest a sexual origin of heterokaryosis in a supposedly ancient asexual fungus.</title>
        <authorList>
            <person name="Ropars J."/>
            <person name="Sedzielewska K."/>
            <person name="Noel J."/>
            <person name="Charron P."/>
            <person name="Farinelli L."/>
            <person name="Marton T."/>
            <person name="Kruger M."/>
            <person name="Pelin A."/>
            <person name="Brachmann A."/>
            <person name="Corradi N."/>
        </authorList>
    </citation>
    <scope>NUCLEOTIDE SEQUENCE [LARGE SCALE GENOMIC DNA]</scope>
    <source>
        <strain evidence="1 2">A5</strain>
    </source>
</reference>
<dbReference type="VEuPathDB" id="FungiDB:RhiirFUN_010107"/>
<dbReference type="AlphaFoldDB" id="A0A2N0P0K8"/>
<dbReference type="VEuPathDB" id="FungiDB:RhiirA1_458494"/>
<sequence length="850" mass="100771">MACSKIFSGDLAELTEEIIHYFRKDFLTLYSCILVNRLWCRLAIPLLWEDPFSKNYPKNYHFIEIYLNKLNEDDKAKINEYGIEYDLLHSNTLFNYPNFIKYLDTYRTYRSINYWIDSLVVKYDNKLRYKLENLVYRSLFEVFIKNEVNIHSFGINHYTFGFSDDNMDLVLQNPNLKYNMRNLILIVNAISSRNIFPFLKFLCSNCNSISSIVVNFPACSSSLIETHLSQIIISQHNLKKISFESNFILYNPFLSLKNSNCSNTLNTIIFYYTDFKNILTVLQEVFNQLNVLESVHIFYCCSLNSDFVQQIIKVIKPFKLRSLEHNEYDEKQRQSFKLIMKYCTKIRYFNLGISDDNNIYPFIENNRYNINYLTIEVDFHDDYTGLSSTVLQNLGQVLPSKLKYLCLSLAFKTNDLEIFLKNSRNTFIEKLLIKSKVEYTRFEDFTIYIKKYIMKEKRVKYLAILKSYSKNNDLFMDEFGFFSKDEVNEFKLHNIIVQKFFDLYIKVVFQFINVDIDYLITKRTALRVIKSNEDDKAKFNEYGIGYDLLRSNSTLFNYPSFIKYLNYEGTYRSVKEWIDILVDDDDLNEVGELICKSLLEIFIKNEGRLHSFEYAISTLDSYCDDTMELILQNPNFTYNIKDLTLLLYDMSFKITINIIPFLKFFSSNCNSISSINFCYLPSTDNINDLSLIENCISQIIISQHNLKTISFEFNANYNSFLPLKNSNCANTLNLSQTILQNLGRVLPSKLEYLHLGLLFSTDDFKMFLIDFQNTFVKKFLISDTTQDLYHESILFYTKEYIMKKKRVKYLAIKGSCELVDLINEVKEFRLYDIIVKKYLDLYINYFQFTK</sequence>
<dbReference type="VEuPathDB" id="FungiDB:RhiirFUN_010108"/>
<dbReference type="EMBL" id="LLXJ01001894">
    <property type="protein sequence ID" value="PKC00351.1"/>
    <property type="molecule type" value="Genomic_DNA"/>
</dbReference>
<gene>
    <name evidence="1" type="ORF">RhiirA5_505228</name>
</gene>
<evidence type="ECO:0008006" key="3">
    <source>
        <dbReference type="Google" id="ProtNLM"/>
    </source>
</evidence>
<dbReference type="VEuPathDB" id="FungiDB:FUN_014080"/>
<name>A0A2N0P0K8_9GLOM</name>
<dbReference type="VEuPathDB" id="FungiDB:RhiirA1_534942"/>
<protein>
    <recommendedName>
        <fullName evidence="3">F-box domain-containing protein</fullName>
    </recommendedName>
</protein>